<dbReference type="AlphaFoldDB" id="H0EY36"/>
<reference evidence="2 3" key="1">
    <citation type="journal article" date="2012" name="Eukaryot. Cell">
        <title>Genome sequence of the fungus Glarea lozoyensis: the first genome sequence of a species from the Helotiaceae family.</title>
        <authorList>
            <person name="Youssar L."/>
            <person name="Gruening B.A."/>
            <person name="Erxleben A."/>
            <person name="Guenther S."/>
            <person name="Huettel W."/>
        </authorList>
    </citation>
    <scope>NUCLEOTIDE SEQUENCE [LARGE SCALE GENOMIC DNA]</scope>
    <source>
        <strain evidence="3">ATCC 74030 / MF5533</strain>
    </source>
</reference>
<name>H0EY36_GLAL7</name>
<protein>
    <submittedName>
        <fullName evidence="2">Uncharacterized protein</fullName>
    </submittedName>
</protein>
<dbReference type="Proteomes" id="UP000005446">
    <property type="component" value="Unassembled WGS sequence"/>
</dbReference>
<keyword evidence="1" id="KW-0732">Signal</keyword>
<accession>H0EY36</accession>
<dbReference type="OrthoDB" id="3836772at2759"/>
<dbReference type="InParanoid" id="H0EY36"/>
<dbReference type="EMBL" id="AGUE01000238">
    <property type="protein sequence ID" value="EHK96561.1"/>
    <property type="molecule type" value="Genomic_DNA"/>
</dbReference>
<gene>
    <name evidence="2" type="ORF">M7I_7733</name>
</gene>
<organism evidence="2 3">
    <name type="scientific">Glarea lozoyensis (strain ATCC 74030 / MF5533)</name>
    <dbReference type="NCBI Taxonomy" id="1104152"/>
    <lineage>
        <taxon>Eukaryota</taxon>
        <taxon>Fungi</taxon>
        <taxon>Dikarya</taxon>
        <taxon>Ascomycota</taxon>
        <taxon>Pezizomycotina</taxon>
        <taxon>Leotiomycetes</taxon>
        <taxon>Helotiales</taxon>
        <taxon>Helotiaceae</taxon>
        <taxon>Glarea</taxon>
    </lineage>
</organism>
<comment type="caution">
    <text evidence="2">The sequence shown here is derived from an EMBL/GenBank/DDBJ whole genome shotgun (WGS) entry which is preliminary data.</text>
</comment>
<evidence type="ECO:0000313" key="2">
    <source>
        <dbReference type="EMBL" id="EHK96561.1"/>
    </source>
</evidence>
<sequence length="157" mass="17543">MRFLTILPLLAALATASPNIIPRTIPTTLSVENFIRNCSIVDTCDYKFTIDYAPYGKGSCTIHDVKVKDGKDVTLKEFFGVGCIENPQTWEISWGWNYDQDFTVMTVVNKPNNYRGYFGYSHPNAGLPVVAYSDISQPVIKKSEPFSIKFAPCRGCA</sequence>
<feature type="signal peptide" evidence="1">
    <location>
        <begin position="1"/>
        <end position="16"/>
    </location>
</feature>
<keyword evidence="3" id="KW-1185">Reference proteome</keyword>
<evidence type="ECO:0000256" key="1">
    <source>
        <dbReference type="SAM" id="SignalP"/>
    </source>
</evidence>
<dbReference type="HOGENOM" id="CLU_1678062_0_0_1"/>
<proteinExistence type="predicted"/>
<feature type="chain" id="PRO_5003532454" evidence="1">
    <location>
        <begin position="17"/>
        <end position="157"/>
    </location>
</feature>
<evidence type="ECO:0000313" key="3">
    <source>
        <dbReference type="Proteomes" id="UP000005446"/>
    </source>
</evidence>